<evidence type="ECO:0000256" key="1">
    <source>
        <dbReference type="SAM" id="Phobius"/>
    </source>
</evidence>
<reference evidence="3" key="1">
    <citation type="journal article" date="2019" name="Int. J. Syst. Evol. Microbiol.">
        <title>The Global Catalogue of Microorganisms (GCM) 10K type strain sequencing project: providing services to taxonomists for standard genome sequencing and annotation.</title>
        <authorList>
            <consortium name="The Broad Institute Genomics Platform"/>
            <consortium name="The Broad Institute Genome Sequencing Center for Infectious Disease"/>
            <person name="Wu L."/>
            <person name="Ma J."/>
        </authorList>
    </citation>
    <scope>NUCLEOTIDE SEQUENCE [LARGE SCALE GENOMIC DNA]</scope>
    <source>
        <strain evidence="3">KCTC 62164</strain>
    </source>
</reference>
<feature type="transmembrane region" description="Helical" evidence="1">
    <location>
        <begin position="23"/>
        <end position="43"/>
    </location>
</feature>
<keyword evidence="1" id="KW-0472">Membrane</keyword>
<feature type="transmembrane region" description="Helical" evidence="1">
    <location>
        <begin position="223"/>
        <end position="244"/>
    </location>
</feature>
<accession>A0ABV7D4H6</accession>
<keyword evidence="1" id="KW-1133">Transmembrane helix</keyword>
<feature type="transmembrane region" description="Helical" evidence="1">
    <location>
        <begin position="108"/>
        <end position="132"/>
    </location>
</feature>
<dbReference type="Pfam" id="PF13795">
    <property type="entry name" value="HupE_UreJ_2"/>
    <property type="match status" value="1"/>
</dbReference>
<sequence length="279" mass="30519">MCRTSGVSEKAGTSAPFNNLSKYLGMFSIGILACLLTPSAAFAHGVPLEDIQALIEGGNWAFVKSGAKHMVTGYDHILFLFGVMFFLTKMGEIVKFITAFTLGHSITLLFGTLMGISANPYLVDAFIALTVAYKGLENIKGFQRYFHFTPPNLVTMVFLFGLVHGFGLATRLSVLPLGDEGLVLKILSFNLGVELGQIAALTVILVLLAAWRKLPSFDKFSDVANKALIFAGFMLLLFQLHGYAHTAYPDDFGFSEDMHSHAHADMEREALKSRHNSID</sequence>
<proteinExistence type="predicted"/>
<evidence type="ECO:0000313" key="2">
    <source>
        <dbReference type="EMBL" id="MFC3051845.1"/>
    </source>
</evidence>
<protein>
    <submittedName>
        <fullName evidence="2">HupE/UreJ family protein</fullName>
    </submittedName>
</protein>
<feature type="transmembrane region" description="Helical" evidence="1">
    <location>
        <begin position="186"/>
        <end position="211"/>
    </location>
</feature>
<keyword evidence="3" id="KW-1185">Reference proteome</keyword>
<evidence type="ECO:0000313" key="3">
    <source>
        <dbReference type="Proteomes" id="UP001595444"/>
    </source>
</evidence>
<feature type="transmembrane region" description="Helical" evidence="1">
    <location>
        <begin position="153"/>
        <end position="174"/>
    </location>
</feature>
<keyword evidence="1" id="KW-0812">Transmembrane</keyword>
<dbReference type="PROSITE" id="PS51257">
    <property type="entry name" value="PROKAR_LIPOPROTEIN"/>
    <property type="match status" value="1"/>
</dbReference>
<dbReference type="RefSeq" id="WP_228073839.1">
    <property type="nucleotide sequence ID" value="NZ_CP061205.1"/>
</dbReference>
<feature type="transmembrane region" description="Helical" evidence="1">
    <location>
        <begin position="77"/>
        <end position="102"/>
    </location>
</feature>
<name>A0ABV7D4H6_9PROT</name>
<gene>
    <name evidence="2" type="ORF">ACFOKA_08010</name>
</gene>
<dbReference type="InterPro" id="IPR032809">
    <property type="entry name" value="Put_HupE_UreJ"/>
</dbReference>
<dbReference type="EMBL" id="JBHRSL010000004">
    <property type="protein sequence ID" value="MFC3051845.1"/>
    <property type="molecule type" value="Genomic_DNA"/>
</dbReference>
<dbReference type="Proteomes" id="UP001595444">
    <property type="component" value="Unassembled WGS sequence"/>
</dbReference>
<organism evidence="2 3">
    <name type="scientific">Kordiimonas pumila</name>
    <dbReference type="NCBI Taxonomy" id="2161677"/>
    <lineage>
        <taxon>Bacteria</taxon>
        <taxon>Pseudomonadati</taxon>
        <taxon>Pseudomonadota</taxon>
        <taxon>Alphaproteobacteria</taxon>
        <taxon>Kordiimonadales</taxon>
        <taxon>Kordiimonadaceae</taxon>
        <taxon>Kordiimonas</taxon>
    </lineage>
</organism>
<comment type="caution">
    <text evidence="2">The sequence shown here is derived from an EMBL/GenBank/DDBJ whole genome shotgun (WGS) entry which is preliminary data.</text>
</comment>